<feature type="region of interest" description="Disordered" evidence="1">
    <location>
        <begin position="420"/>
        <end position="439"/>
    </location>
</feature>
<feature type="transmembrane region" description="Helical" evidence="2">
    <location>
        <begin position="200"/>
        <end position="220"/>
    </location>
</feature>
<comment type="caution">
    <text evidence="3">The sequence shown here is derived from an EMBL/GenBank/DDBJ whole genome shotgun (WGS) entry which is preliminary data.</text>
</comment>
<evidence type="ECO:0000313" key="4">
    <source>
        <dbReference type="Proteomes" id="UP000823388"/>
    </source>
</evidence>
<dbReference type="PANTHER" id="PTHR33115:SF25">
    <property type="entry name" value="CONDENSIN COMPLEX SUBUNIT 1 C-TERMINAL DOMAIN-CONTAINING PROTEIN"/>
    <property type="match status" value="1"/>
</dbReference>
<accession>A0A8T0Q0A0</accession>
<dbReference type="InterPro" id="IPR016024">
    <property type="entry name" value="ARM-type_fold"/>
</dbReference>
<sequence>MDIWWRMADNDGNGGADGGESDHRREKRAELEVAMKGNLAVQAYIKMGCTIMVYLAFTWSTVVLLGGYVGSLQRKDFWCLTIITVIEATSIFNELESQDKVKVGISNIRGGILIAAAESFDRLTCRASYLSWLEGGVSLAFAAILARPVLFMFNILLLFNLYGPIACIGLSSWRLRQRDYHVNAGVKDNGELNLMRGLDFFYTLVLCHGVLYSFLLLLLASQSDLVVSFSRHCKFLKAWGWTRIEAYLLDTRERGERDPRVLAAEGTSFLNYLVGLLESESLEDYLTGARLLYVLIDDGEDASSIILRSRSKVQKLLDMLRQPSAGGEKVAEIRLVSARIVADLAAGGMQLSQFPGAIRCVLSLVETSTTGQQQLVLWNKNNKNQQPLWNNSNLSVTERNQLQQQSLEFLKLFCRRKTTSRKQGAGDDGGQVEEKSSSRQRSVVGCNELILQGLRIVEGLAGDANNCREICAAPDLIAKITAPLFSATFIDGIGKSAAWADVAGASLRALHQLIHAAPGRAGRRLRREIASNARAVTNLENILDLEAVEGGAAQAQQLQIPAMEILTELVVAPSVNISRETRENLVRKQVSIFLGLTEGGQDEDVVGPVPTATAIKKKMTAKKPRAINKKEKTIEATAGETLAILSKSELISRFIVREHYDIVDRLTLTAGMIDAKHTTNIIRYRTLSAEILENICTHCKEHVNEALLQKVIEILTKPTKTEASGDNEEIRENSSHGDDVEKQSRPKQTGQGKKATKASDQQADEDDMKELQQALLSLTLVIHVTNLLFLAETVPLLQESASRDAVVDKLKAIVDDNCQEMTPVSLRIVKLCCQIVTSRNRCTTREQKKEFLESLSKASKAMANLESCMLFAGTDCGMDKIAWPLLSDLEGELNKLAAN</sequence>
<feature type="transmembrane region" description="Helical" evidence="2">
    <location>
        <begin position="129"/>
        <end position="146"/>
    </location>
</feature>
<evidence type="ECO:0000313" key="3">
    <source>
        <dbReference type="EMBL" id="KAG2566019.1"/>
    </source>
</evidence>
<proteinExistence type="predicted"/>
<keyword evidence="2" id="KW-0472">Membrane</keyword>
<dbReference type="SUPFAM" id="SSF48371">
    <property type="entry name" value="ARM repeat"/>
    <property type="match status" value="1"/>
</dbReference>
<feature type="compositionally biased region" description="Basic and acidic residues" evidence="1">
    <location>
        <begin position="728"/>
        <end position="744"/>
    </location>
</feature>
<dbReference type="PANTHER" id="PTHR33115">
    <property type="entry name" value="ARM REPEAT SUPERFAMILY PROTEIN"/>
    <property type="match status" value="1"/>
</dbReference>
<keyword evidence="4" id="KW-1185">Reference proteome</keyword>
<evidence type="ECO:0000256" key="2">
    <source>
        <dbReference type="SAM" id="Phobius"/>
    </source>
</evidence>
<feature type="region of interest" description="Disordered" evidence="1">
    <location>
        <begin position="720"/>
        <end position="766"/>
    </location>
</feature>
<dbReference type="AlphaFoldDB" id="A0A8T0Q0A0"/>
<keyword evidence="2" id="KW-1133">Transmembrane helix</keyword>
<dbReference type="Proteomes" id="UP000823388">
    <property type="component" value="Chromosome 7N"/>
</dbReference>
<name>A0A8T0Q0A0_PANVG</name>
<feature type="transmembrane region" description="Helical" evidence="2">
    <location>
        <begin position="43"/>
        <end position="65"/>
    </location>
</feature>
<gene>
    <name evidence="3" type="ORF">PVAP13_7NG131117</name>
</gene>
<organism evidence="3 4">
    <name type="scientific">Panicum virgatum</name>
    <name type="common">Blackwell switchgrass</name>
    <dbReference type="NCBI Taxonomy" id="38727"/>
    <lineage>
        <taxon>Eukaryota</taxon>
        <taxon>Viridiplantae</taxon>
        <taxon>Streptophyta</taxon>
        <taxon>Embryophyta</taxon>
        <taxon>Tracheophyta</taxon>
        <taxon>Spermatophyta</taxon>
        <taxon>Magnoliopsida</taxon>
        <taxon>Liliopsida</taxon>
        <taxon>Poales</taxon>
        <taxon>Poaceae</taxon>
        <taxon>PACMAD clade</taxon>
        <taxon>Panicoideae</taxon>
        <taxon>Panicodae</taxon>
        <taxon>Paniceae</taxon>
        <taxon>Panicinae</taxon>
        <taxon>Panicum</taxon>
        <taxon>Panicum sect. Hiantes</taxon>
    </lineage>
</organism>
<protein>
    <submittedName>
        <fullName evidence="3">Uncharacterized protein</fullName>
    </submittedName>
</protein>
<feature type="transmembrane region" description="Helical" evidence="2">
    <location>
        <begin position="152"/>
        <end position="173"/>
    </location>
</feature>
<reference evidence="3" key="1">
    <citation type="submission" date="2020-05" db="EMBL/GenBank/DDBJ databases">
        <title>WGS assembly of Panicum virgatum.</title>
        <authorList>
            <person name="Lovell J.T."/>
            <person name="Jenkins J."/>
            <person name="Shu S."/>
            <person name="Juenger T.E."/>
            <person name="Schmutz J."/>
        </authorList>
    </citation>
    <scope>NUCLEOTIDE SEQUENCE</scope>
    <source>
        <strain evidence="3">AP13</strain>
    </source>
</reference>
<keyword evidence="2" id="KW-0812">Transmembrane</keyword>
<evidence type="ECO:0000256" key="1">
    <source>
        <dbReference type="SAM" id="MobiDB-lite"/>
    </source>
</evidence>
<dbReference type="EMBL" id="CM029050">
    <property type="protein sequence ID" value="KAG2566019.1"/>
    <property type="molecule type" value="Genomic_DNA"/>
</dbReference>